<keyword evidence="3" id="KW-0805">Transcription regulation</keyword>
<evidence type="ECO:0000313" key="6">
    <source>
        <dbReference type="EMBL" id="KAF1812968.1"/>
    </source>
</evidence>
<comment type="subcellular location">
    <subcellularLocation>
        <location evidence="1">Nucleus</location>
    </subcellularLocation>
</comment>
<dbReference type="AlphaFoldDB" id="A0A6G1G4M3"/>
<reference evidence="8" key="3">
    <citation type="submission" date="2025-04" db="UniProtKB">
        <authorList>
            <consortium name="RefSeq"/>
        </authorList>
    </citation>
    <scope>IDENTIFICATION</scope>
    <source>
        <strain evidence="8">CBS 781.70</strain>
    </source>
</reference>
<evidence type="ECO:0000256" key="1">
    <source>
        <dbReference type="ARBA" id="ARBA00004123"/>
    </source>
</evidence>
<dbReference type="EMBL" id="ML975156">
    <property type="protein sequence ID" value="KAF1812968.1"/>
    <property type="molecule type" value="Genomic_DNA"/>
</dbReference>
<evidence type="ECO:0000313" key="8">
    <source>
        <dbReference type="RefSeq" id="XP_033534599.1"/>
    </source>
</evidence>
<evidence type="ECO:0000256" key="5">
    <source>
        <dbReference type="ARBA" id="ARBA00023242"/>
    </source>
</evidence>
<evidence type="ECO:0000256" key="3">
    <source>
        <dbReference type="ARBA" id="ARBA00023015"/>
    </source>
</evidence>
<sequence length="274" mass="30872">MTSVNPPPAPSWSEDELIEALALLENMQEQLDLLRTIPAGIIRALGATHLSPEDYFQNFLVPAHGGSRRLNKFSTDWHGAPVRGIVEHASAREKEDADLSAGLTVPKYGWRELARSNARVKKEGEDGERGTKREEVEELVKGFDEQTEKATVNFDKESLVIKIQLKVPQWKLRFVLNPEFDDQDHVVYQVECVGSKPAQTSITRCMNKRPAAGDLQYLLDMIGAYQDAPFVTCAICNKTVNQQVIHPTGRRRKEIKNDDGTTETVWEPYHESCT</sequence>
<dbReference type="RefSeq" id="XP_033534599.1">
    <property type="nucleotide sequence ID" value="XM_033679389.1"/>
</dbReference>
<organism evidence="6">
    <name type="scientific">Eremomyces bilateralis CBS 781.70</name>
    <dbReference type="NCBI Taxonomy" id="1392243"/>
    <lineage>
        <taxon>Eukaryota</taxon>
        <taxon>Fungi</taxon>
        <taxon>Dikarya</taxon>
        <taxon>Ascomycota</taxon>
        <taxon>Pezizomycotina</taxon>
        <taxon>Dothideomycetes</taxon>
        <taxon>Dothideomycetes incertae sedis</taxon>
        <taxon>Eremomycetales</taxon>
        <taxon>Eremomycetaceae</taxon>
        <taxon>Eremomyces</taxon>
    </lineage>
</organism>
<evidence type="ECO:0000313" key="7">
    <source>
        <dbReference type="Proteomes" id="UP000504638"/>
    </source>
</evidence>
<dbReference type="InterPro" id="IPR021627">
    <property type="entry name" value="Mediator_Med27"/>
</dbReference>
<accession>A0A6G1G4M3</accession>
<gene>
    <name evidence="6 8" type="ORF">P152DRAFT_458141</name>
</gene>
<proteinExistence type="inferred from homology"/>
<evidence type="ECO:0000256" key="4">
    <source>
        <dbReference type="ARBA" id="ARBA00023163"/>
    </source>
</evidence>
<dbReference type="GeneID" id="54419959"/>
<keyword evidence="5" id="KW-0539">Nucleus</keyword>
<protein>
    <submittedName>
        <fullName evidence="6 8">Uncharacterized protein</fullName>
    </submittedName>
</protein>
<name>A0A6G1G4M3_9PEZI</name>
<dbReference type="Proteomes" id="UP000504638">
    <property type="component" value="Unplaced"/>
</dbReference>
<dbReference type="OrthoDB" id="5326237at2759"/>
<keyword evidence="7" id="KW-1185">Reference proteome</keyword>
<dbReference type="GO" id="GO:0016592">
    <property type="term" value="C:mediator complex"/>
    <property type="evidence" value="ECO:0007669"/>
    <property type="project" value="InterPro"/>
</dbReference>
<reference evidence="6 8" key="1">
    <citation type="submission" date="2020-01" db="EMBL/GenBank/DDBJ databases">
        <authorList>
            <consortium name="DOE Joint Genome Institute"/>
            <person name="Haridas S."/>
            <person name="Albert R."/>
            <person name="Binder M."/>
            <person name="Bloem J."/>
            <person name="Labutti K."/>
            <person name="Salamov A."/>
            <person name="Andreopoulos B."/>
            <person name="Baker S.E."/>
            <person name="Barry K."/>
            <person name="Bills G."/>
            <person name="Bluhm B.H."/>
            <person name="Cannon C."/>
            <person name="Castanera R."/>
            <person name="Culley D.E."/>
            <person name="Daum C."/>
            <person name="Ezra D."/>
            <person name="Gonzalez J.B."/>
            <person name="Henrissat B."/>
            <person name="Kuo A."/>
            <person name="Liang C."/>
            <person name="Lipzen A."/>
            <person name="Lutzoni F."/>
            <person name="Magnuson J."/>
            <person name="Mondo S."/>
            <person name="Nolan M."/>
            <person name="Ohm R."/>
            <person name="Pangilinan J."/>
            <person name="Park H.-J."/>
            <person name="Ramirez L."/>
            <person name="Alfaro M."/>
            <person name="Sun H."/>
            <person name="Tritt A."/>
            <person name="Yoshinaga Y."/>
            <person name="Zwiers L.-H."/>
            <person name="Turgeon B.G."/>
            <person name="Goodwin S.B."/>
            <person name="Spatafora J.W."/>
            <person name="Crous P.W."/>
            <person name="Grigoriev I.V."/>
        </authorList>
    </citation>
    <scope>NUCLEOTIDE SEQUENCE</scope>
    <source>
        <strain evidence="6 8">CBS 781.70</strain>
    </source>
</reference>
<dbReference type="Pfam" id="PF11571">
    <property type="entry name" value="Med27"/>
    <property type="match status" value="1"/>
</dbReference>
<reference evidence="8" key="2">
    <citation type="submission" date="2020-04" db="EMBL/GenBank/DDBJ databases">
        <authorList>
            <consortium name="NCBI Genome Project"/>
        </authorList>
    </citation>
    <scope>NUCLEOTIDE SEQUENCE</scope>
    <source>
        <strain evidence="8">CBS 781.70</strain>
    </source>
</reference>
<comment type="similarity">
    <text evidence="2">Belongs to the Mediator complex subunit 27 family.</text>
</comment>
<evidence type="ECO:0000256" key="2">
    <source>
        <dbReference type="ARBA" id="ARBA00008048"/>
    </source>
</evidence>
<keyword evidence="4" id="KW-0804">Transcription</keyword>